<proteinExistence type="predicted"/>
<dbReference type="Proteomes" id="UP000054359">
    <property type="component" value="Unassembled WGS sequence"/>
</dbReference>
<dbReference type="SMART" id="SM00612">
    <property type="entry name" value="Kelch"/>
    <property type="match status" value="3"/>
</dbReference>
<dbReference type="Pfam" id="PF07707">
    <property type="entry name" value="BACK"/>
    <property type="match status" value="1"/>
</dbReference>
<dbReference type="EMBL" id="KK113235">
    <property type="protein sequence ID" value="KFM59649.1"/>
    <property type="molecule type" value="Genomic_DNA"/>
</dbReference>
<sequence>MFFGVAWLVERFSFLTECFRFIQTHFESVVRSHDSNFADLPLSFVKSFLNLSGITEDVIWMAAVTWLKKDPAERLQVLPELLACLCFQNLDEHLATEILGNPLVKEHLLNSIPQNSICRKTYVGNLFKQFANNSKNNDNSEKLKSLILRSKTVYGTYPLPSKSRLPKCLFLFSGSATHVSFDKKFYITFDEELDVWQEINGNPIWPQALVSVGSRVYIFDESENKILALNLEDKTWTHVKPMNTQRHEYSVVAMGLNIYVLGGTLFNSQVHTSLVEKYDCVTGCWEEVRSMPTSCTFAVGAENVICAVGASRNPEDFQMIAQVYNPDKDTWALINGPNIYRENFALVSLRDKIYILGGSNNGKYLRSVEEYDTEEDTWKLFVDLPFPYYSPKAIIYKDTILVCTAKRAYQQQGSGPARMKNTKQRKVLLQQKPAPMGNQKRLFEDKQRKRRTTEPKTTMSREITGICQPRSMKRKQPDDARSIPLQEPRKTKRVFRFRGKVRELQSKEEARIPESSADKKNRPIQRPRNEKKRGFGSEYQPPEMIENPKLEIPNMARILRQENAGV</sequence>
<keyword evidence="2" id="KW-0677">Repeat</keyword>
<dbReference type="PANTHER" id="PTHR24412:SF489">
    <property type="entry name" value="RING FINGER DOMAIN AND KELCH REPEAT-CONTAINING PROTEIN DDB_G0271372"/>
    <property type="match status" value="1"/>
</dbReference>
<dbReference type="STRING" id="407821.A0A087T3G0"/>
<protein>
    <submittedName>
        <fullName evidence="5">Kelch-like protein 10</fullName>
    </submittedName>
</protein>
<dbReference type="Gene3D" id="1.25.40.420">
    <property type="match status" value="1"/>
</dbReference>
<dbReference type="AlphaFoldDB" id="A0A087T3G0"/>
<gene>
    <name evidence="5" type="ORF">X975_12730</name>
</gene>
<evidence type="ECO:0000256" key="2">
    <source>
        <dbReference type="ARBA" id="ARBA00022737"/>
    </source>
</evidence>
<dbReference type="Gene3D" id="2.120.10.80">
    <property type="entry name" value="Kelch-type beta propeller"/>
    <property type="match status" value="1"/>
</dbReference>
<evidence type="ECO:0000259" key="4">
    <source>
        <dbReference type="SMART" id="SM00875"/>
    </source>
</evidence>
<dbReference type="InterPro" id="IPR015915">
    <property type="entry name" value="Kelch-typ_b-propeller"/>
</dbReference>
<keyword evidence="1" id="KW-0880">Kelch repeat</keyword>
<feature type="domain" description="BACK" evidence="4">
    <location>
        <begin position="2"/>
        <end position="100"/>
    </location>
</feature>
<feature type="compositionally biased region" description="Basic and acidic residues" evidence="3">
    <location>
        <begin position="506"/>
        <end position="521"/>
    </location>
</feature>
<dbReference type="InterPro" id="IPR006652">
    <property type="entry name" value="Kelch_1"/>
</dbReference>
<accession>A0A087T3G0</accession>
<feature type="compositionally biased region" description="Basic residues" evidence="3">
    <location>
        <begin position="522"/>
        <end position="531"/>
    </location>
</feature>
<dbReference type="InterPro" id="IPR011705">
    <property type="entry name" value="BACK"/>
</dbReference>
<keyword evidence="6" id="KW-1185">Reference proteome</keyword>
<evidence type="ECO:0000256" key="3">
    <source>
        <dbReference type="SAM" id="MobiDB-lite"/>
    </source>
</evidence>
<evidence type="ECO:0000313" key="5">
    <source>
        <dbReference type="EMBL" id="KFM59649.1"/>
    </source>
</evidence>
<evidence type="ECO:0000313" key="6">
    <source>
        <dbReference type="Proteomes" id="UP000054359"/>
    </source>
</evidence>
<dbReference type="SUPFAM" id="SSF117281">
    <property type="entry name" value="Kelch motif"/>
    <property type="match status" value="1"/>
</dbReference>
<dbReference type="OMA" id="NTSWITE"/>
<feature type="non-terminal residue" evidence="5">
    <location>
        <position position="566"/>
    </location>
</feature>
<dbReference type="OrthoDB" id="6413564at2759"/>
<feature type="region of interest" description="Disordered" evidence="3">
    <location>
        <begin position="506"/>
        <end position="554"/>
    </location>
</feature>
<dbReference type="Pfam" id="PF01344">
    <property type="entry name" value="Kelch_1"/>
    <property type="match status" value="2"/>
</dbReference>
<name>A0A087T3G0_STEMI</name>
<reference evidence="5 6" key="1">
    <citation type="submission" date="2013-11" db="EMBL/GenBank/DDBJ databases">
        <title>Genome sequencing of Stegodyphus mimosarum.</title>
        <authorList>
            <person name="Bechsgaard J."/>
        </authorList>
    </citation>
    <scope>NUCLEOTIDE SEQUENCE [LARGE SCALE GENOMIC DNA]</scope>
</reference>
<dbReference type="SMART" id="SM00875">
    <property type="entry name" value="BACK"/>
    <property type="match status" value="1"/>
</dbReference>
<evidence type="ECO:0000256" key="1">
    <source>
        <dbReference type="ARBA" id="ARBA00022441"/>
    </source>
</evidence>
<dbReference type="PANTHER" id="PTHR24412">
    <property type="entry name" value="KELCH PROTEIN"/>
    <property type="match status" value="1"/>
</dbReference>
<organism evidence="5 6">
    <name type="scientific">Stegodyphus mimosarum</name>
    <name type="common">African social velvet spider</name>
    <dbReference type="NCBI Taxonomy" id="407821"/>
    <lineage>
        <taxon>Eukaryota</taxon>
        <taxon>Metazoa</taxon>
        <taxon>Ecdysozoa</taxon>
        <taxon>Arthropoda</taxon>
        <taxon>Chelicerata</taxon>
        <taxon>Arachnida</taxon>
        <taxon>Araneae</taxon>
        <taxon>Araneomorphae</taxon>
        <taxon>Entelegynae</taxon>
        <taxon>Eresoidea</taxon>
        <taxon>Eresidae</taxon>
        <taxon>Stegodyphus</taxon>
    </lineage>
</organism>